<name>A0A679I5R4_9RHOO</name>
<sequence>MDLHLKLPHEILGLVISLAIGLLIGLERGWRERTLPEGGRAAGFRTFTLIGLLGGILGSMPESLRSWALSIGLLILGAFMTVAYWRGSLAGNQSITTAVALLLTYALGAYAVLEDPLVALGLAVIVALLLSLKQTLHGWLHKIRQEELVAGIQLLVLSLVILPSLPDRGIGPYLAINPYQLWWAVILIAALSMAGHIAVRAFGLHRGILWTGLLGGLASSTAATMALASKAQQNPHIVRPAGAGVLSATAMMCMRLLVVLWVLEKTLFVLLLPTLLVSALVLITPFIWQILHMPTTPVAEAQNEALPGMVPYSLRTALGFGLFLALISVTVPTAREWFGREGVYVIATLSGLADVDAITISLAMLFKTNELPISIASTAIFIAILTNLVVKAGMVIAAGNKHLGRVVITGYLAAAVSGLLTWLLTSH</sequence>
<dbReference type="EMBL" id="AP022345">
    <property type="protein sequence ID" value="BBU70042.1"/>
    <property type="molecule type" value="Genomic_DNA"/>
</dbReference>
<dbReference type="Pfam" id="PF02308">
    <property type="entry name" value="MgtC"/>
    <property type="match status" value="1"/>
</dbReference>
<dbReference type="OrthoDB" id="9813718at2"/>
<evidence type="ECO:0000313" key="1">
    <source>
        <dbReference type="EMBL" id="BBU70042.1"/>
    </source>
</evidence>
<proteinExistence type="predicted"/>
<accession>A0A679I5R4</accession>
<dbReference type="PANTHER" id="PTHR39084:SF1">
    <property type="entry name" value="DUF4010 DOMAIN-CONTAINING PROTEIN"/>
    <property type="match status" value="1"/>
</dbReference>
<evidence type="ECO:0000313" key="2">
    <source>
        <dbReference type="Proteomes" id="UP000463961"/>
    </source>
</evidence>
<dbReference type="InterPro" id="IPR025105">
    <property type="entry name" value="DUF4010"/>
</dbReference>
<gene>
    <name evidence="1" type="ORF">ICHIAU1_23250</name>
</gene>
<dbReference type="RefSeq" id="WP_162049323.1">
    <property type="nucleotide sequence ID" value="NZ_AP019011.1"/>
</dbReference>
<dbReference type="Pfam" id="PF13194">
    <property type="entry name" value="DUF4010"/>
    <property type="match status" value="1"/>
</dbReference>
<dbReference type="InterPro" id="IPR049177">
    <property type="entry name" value="MgtC_SapB_SrpB_YhiD_N"/>
</dbReference>
<organism evidence="1 2">
    <name type="scientific">Fluviibacter phosphoraccumulans</name>
    <dbReference type="NCBI Taxonomy" id="1751046"/>
    <lineage>
        <taxon>Bacteria</taxon>
        <taxon>Pseudomonadati</taxon>
        <taxon>Pseudomonadota</taxon>
        <taxon>Betaproteobacteria</taxon>
        <taxon>Rhodocyclales</taxon>
        <taxon>Fluviibacteraceae</taxon>
        <taxon>Fluviibacter</taxon>
    </lineage>
</organism>
<dbReference type="Proteomes" id="UP000463961">
    <property type="component" value="Chromosome"/>
</dbReference>
<keyword evidence="2" id="KW-1185">Reference proteome</keyword>
<reference evidence="2" key="1">
    <citation type="submission" date="2020-01" db="EMBL/GenBank/DDBJ databases">
        <title>Phosphoaccumulans saitamaens gen. nov., sp. nov., a polyphosphate accumulating bacterium isolated from surface river water.</title>
        <authorList>
            <person name="Watanabe K."/>
            <person name="Suda W."/>
        </authorList>
    </citation>
    <scope>NUCLEOTIDE SEQUENCE [LARGE SCALE GENOMIC DNA]</scope>
    <source>
        <strain evidence="2">ICHIAU1</strain>
    </source>
</reference>
<dbReference type="AlphaFoldDB" id="A0A679I5R4"/>
<dbReference type="PANTHER" id="PTHR39084">
    <property type="entry name" value="MEMBRANE PROTEIN-RELATED"/>
    <property type="match status" value="1"/>
</dbReference>
<protein>
    <submittedName>
        <fullName evidence="1">Uncharacterized protein</fullName>
    </submittedName>
</protein>